<dbReference type="KEGG" id="add:HUW48_01050"/>
<dbReference type="RefSeq" id="WP_182413908.1">
    <property type="nucleotide sequence ID" value="NZ_CP055153.1"/>
</dbReference>
<feature type="transmembrane region" description="Helical" evidence="1">
    <location>
        <begin position="156"/>
        <end position="174"/>
    </location>
</feature>
<evidence type="ECO:0000259" key="2">
    <source>
        <dbReference type="Pfam" id="PF07883"/>
    </source>
</evidence>
<protein>
    <submittedName>
        <fullName evidence="3">Cupin domain-containing protein</fullName>
    </submittedName>
</protein>
<evidence type="ECO:0000256" key="1">
    <source>
        <dbReference type="SAM" id="Phobius"/>
    </source>
</evidence>
<feature type="domain" description="Cupin type-2" evidence="2">
    <location>
        <begin position="36"/>
        <end position="100"/>
    </location>
</feature>
<dbReference type="InterPro" id="IPR011051">
    <property type="entry name" value="RmlC_Cupin_sf"/>
</dbReference>
<dbReference type="AlphaFoldDB" id="A0A7L7L1P7"/>
<proteinExistence type="predicted"/>
<dbReference type="PANTHER" id="PTHR36440:SF1">
    <property type="entry name" value="PUTATIVE (AFU_ORTHOLOGUE AFUA_8G07350)-RELATED"/>
    <property type="match status" value="1"/>
</dbReference>
<dbReference type="InterPro" id="IPR053146">
    <property type="entry name" value="QDO-like"/>
</dbReference>
<evidence type="ECO:0000313" key="3">
    <source>
        <dbReference type="EMBL" id="QMU26704.1"/>
    </source>
</evidence>
<keyword evidence="4" id="KW-1185">Reference proteome</keyword>
<dbReference type="InterPro" id="IPR013096">
    <property type="entry name" value="Cupin_2"/>
</dbReference>
<keyword evidence="1" id="KW-1133">Transmembrane helix</keyword>
<gene>
    <name evidence="3" type="ORF">HUW48_01050</name>
</gene>
<reference evidence="3 4" key="2">
    <citation type="submission" date="2020-08" db="EMBL/GenBank/DDBJ databases">
        <title>Adhaeribacter dokdonensis sp. nov., isolated from the rhizosphere of Elymus tsukushiensis, a plant native to the Dokdo Islands, Republic of Korea.</title>
        <authorList>
            <person name="Ghim S.Y."/>
        </authorList>
    </citation>
    <scope>NUCLEOTIDE SEQUENCE [LARGE SCALE GENOMIC DNA]</scope>
    <source>
        <strain evidence="3 4">KUDC8001</strain>
    </source>
</reference>
<organism evidence="3 4">
    <name type="scientific">Adhaeribacter radiodurans</name>
    <dbReference type="NCBI Taxonomy" id="2745197"/>
    <lineage>
        <taxon>Bacteria</taxon>
        <taxon>Pseudomonadati</taxon>
        <taxon>Bacteroidota</taxon>
        <taxon>Cytophagia</taxon>
        <taxon>Cytophagales</taxon>
        <taxon>Hymenobacteraceae</taxon>
        <taxon>Adhaeribacter</taxon>
    </lineage>
</organism>
<keyword evidence="1" id="KW-0472">Membrane</keyword>
<sequence>MAYPNKTIRHPKTGQEIQFLLTAKETNGQLLHMQTTYQAHSTEPPAHYHPNQEEDFRVLEGEIKVRINGQVKLLKQGEALHIPRNTIHTMWNATERPAVVDWQVRPALNTDHFFETHMGLANEGKTNEAGIPNIWQIALIARYFADVFRLAKPSFMVQRVLFALLTPIAYLLGYRPTYKKYLD</sequence>
<dbReference type="SUPFAM" id="SSF51182">
    <property type="entry name" value="RmlC-like cupins"/>
    <property type="match status" value="1"/>
</dbReference>
<dbReference type="PANTHER" id="PTHR36440">
    <property type="entry name" value="PUTATIVE (AFU_ORTHOLOGUE AFUA_8G07350)-RELATED"/>
    <property type="match status" value="1"/>
</dbReference>
<dbReference type="Pfam" id="PF07883">
    <property type="entry name" value="Cupin_2"/>
    <property type="match status" value="1"/>
</dbReference>
<reference evidence="3 4" key="1">
    <citation type="submission" date="2020-06" db="EMBL/GenBank/DDBJ databases">
        <authorList>
            <person name="Hwang Y.J."/>
        </authorList>
    </citation>
    <scope>NUCLEOTIDE SEQUENCE [LARGE SCALE GENOMIC DNA]</scope>
    <source>
        <strain evidence="3 4">KUDC8001</strain>
    </source>
</reference>
<keyword evidence="1" id="KW-0812">Transmembrane</keyword>
<dbReference type="Gene3D" id="2.60.120.10">
    <property type="entry name" value="Jelly Rolls"/>
    <property type="match status" value="1"/>
</dbReference>
<accession>A0A7L7L1P7</accession>
<evidence type="ECO:0000313" key="4">
    <source>
        <dbReference type="Proteomes" id="UP000514509"/>
    </source>
</evidence>
<dbReference type="InterPro" id="IPR014710">
    <property type="entry name" value="RmlC-like_jellyroll"/>
</dbReference>
<dbReference type="Proteomes" id="UP000514509">
    <property type="component" value="Chromosome"/>
</dbReference>
<name>A0A7L7L1P7_9BACT</name>
<dbReference type="EMBL" id="CP055153">
    <property type="protein sequence ID" value="QMU26704.1"/>
    <property type="molecule type" value="Genomic_DNA"/>
</dbReference>